<organism evidence="3">
    <name type="scientific">marine sediment metagenome</name>
    <dbReference type="NCBI Taxonomy" id="412755"/>
    <lineage>
        <taxon>unclassified sequences</taxon>
        <taxon>metagenomes</taxon>
        <taxon>ecological metagenomes</taxon>
    </lineage>
</organism>
<dbReference type="SUPFAM" id="SSF51182">
    <property type="entry name" value="RmlC-like cupins"/>
    <property type="match status" value="1"/>
</dbReference>
<dbReference type="Gene3D" id="2.60.120.10">
    <property type="entry name" value="Jelly Rolls"/>
    <property type="match status" value="1"/>
</dbReference>
<dbReference type="SUPFAM" id="SSF51735">
    <property type="entry name" value="NAD(P)-binding Rossmann-fold domains"/>
    <property type="match status" value="1"/>
</dbReference>
<protein>
    <submittedName>
        <fullName evidence="3">Uncharacterized protein</fullName>
    </submittedName>
</protein>
<evidence type="ECO:0000259" key="1">
    <source>
        <dbReference type="Pfam" id="PF01370"/>
    </source>
</evidence>
<evidence type="ECO:0000313" key="3">
    <source>
        <dbReference type="EMBL" id="KKK74284.1"/>
    </source>
</evidence>
<dbReference type="Gene3D" id="3.40.50.720">
    <property type="entry name" value="NAD(P)-binding Rossmann-like Domain"/>
    <property type="match status" value="1"/>
</dbReference>
<feature type="domain" description="NAD-dependent epimerase/dehydratase" evidence="1">
    <location>
        <begin position="8"/>
        <end position="195"/>
    </location>
</feature>
<feature type="non-terminal residue" evidence="3">
    <location>
        <position position="347"/>
    </location>
</feature>
<name>A0A0F9A6S3_9ZZZZ</name>
<dbReference type="EMBL" id="LAZR01056391">
    <property type="protein sequence ID" value="KKK74284.1"/>
    <property type="molecule type" value="Genomic_DNA"/>
</dbReference>
<dbReference type="InterPro" id="IPR029303">
    <property type="entry name" value="CapF_C"/>
</dbReference>
<dbReference type="InterPro" id="IPR001509">
    <property type="entry name" value="Epimerase_deHydtase"/>
</dbReference>
<gene>
    <name evidence="3" type="ORF">LCGC14_2885300</name>
</gene>
<reference evidence="3" key="1">
    <citation type="journal article" date="2015" name="Nature">
        <title>Complex archaea that bridge the gap between prokaryotes and eukaryotes.</title>
        <authorList>
            <person name="Spang A."/>
            <person name="Saw J.H."/>
            <person name="Jorgensen S.L."/>
            <person name="Zaremba-Niedzwiedzka K."/>
            <person name="Martijn J."/>
            <person name="Lind A.E."/>
            <person name="van Eijk R."/>
            <person name="Schleper C."/>
            <person name="Guy L."/>
            <person name="Ettema T.J."/>
        </authorList>
    </citation>
    <scope>NUCLEOTIDE SEQUENCE</scope>
</reference>
<dbReference type="Pfam" id="PF14667">
    <property type="entry name" value="Polysacc_synt_C"/>
    <property type="match status" value="1"/>
</dbReference>
<dbReference type="InterPro" id="IPR014710">
    <property type="entry name" value="RmlC-like_jellyroll"/>
</dbReference>
<dbReference type="PANTHER" id="PTHR43245">
    <property type="entry name" value="BIFUNCTIONAL POLYMYXIN RESISTANCE PROTEIN ARNA"/>
    <property type="match status" value="1"/>
</dbReference>
<dbReference type="AlphaFoldDB" id="A0A0F9A6S3"/>
<sequence length="347" mass="37848">MALSGLRILVTGAEGFIGKNLCVRLGEFPGVEVLKFTRGDDIATLQSLIAKADVVYHLAGENRPEDPNDYMEINHGLTAALCGVVRDELAFSGRKIPIVFASSSQAILDNPYGRSKRAGEQALESLTNEADIPVTVFRLPGVFGKWSKPDYNSVVATFCYNIARCQPIHIAAPERCISLVYIDDVVDAFVQAVESSFRGYSFASVASEHTITLGNLADLIKGFAEDRSALRIANVGGGLERALYATYISYLPLDSFSYDIPQHADGRGTFVEVLKTASCGQFSFLTAGCGVTRGGHYHHSKVEKFVVIQGDALFKFRLIVTDERFEVRTSGEKPQVVETIPGWAHDI</sequence>
<dbReference type="InterPro" id="IPR011051">
    <property type="entry name" value="RmlC_Cupin_sf"/>
</dbReference>
<feature type="domain" description="Capsular polysaccharide assembling protein CapF C-terminal" evidence="2">
    <location>
        <begin position="263"/>
        <end position="347"/>
    </location>
</feature>
<accession>A0A0F9A6S3</accession>
<dbReference type="PANTHER" id="PTHR43245:SF55">
    <property type="entry name" value="NAD(P)-BINDING DOMAIN-CONTAINING PROTEIN"/>
    <property type="match status" value="1"/>
</dbReference>
<comment type="caution">
    <text evidence="3">The sequence shown here is derived from an EMBL/GenBank/DDBJ whole genome shotgun (WGS) entry which is preliminary data.</text>
</comment>
<proteinExistence type="predicted"/>
<dbReference type="Pfam" id="PF01370">
    <property type="entry name" value="Epimerase"/>
    <property type="match status" value="1"/>
</dbReference>
<dbReference type="InterPro" id="IPR036291">
    <property type="entry name" value="NAD(P)-bd_dom_sf"/>
</dbReference>
<evidence type="ECO:0000259" key="2">
    <source>
        <dbReference type="Pfam" id="PF14667"/>
    </source>
</evidence>
<dbReference type="InterPro" id="IPR050177">
    <property type="entry name" value="Lipid_A_modif_metabolic_enz"/>
</dbReference>